<protein>
    <submittedName>
        <fullName evidence="1">Uncharacterized protein</fullName>
    </submittedName>
</protein>
<accession>A0ACB7H9C0</accession>
<organism evidence="1 2">
    <name type="scientific">Manihot esculenta</name>
    <name type="common">Cassava</name>
    <name type="synonym">Jatropha manihot</name>
    <dbReference type="NCBI Taxonomy" id="3983"/>
    <lineage>
        <taxon>Eukaryota</taxon>
        <taxon>Viridiplantae</taxon>
        <taxon>Streptophyta</taxon>
        <taxon>Embryophyta</taxon>
        <taxon>Tracheophyta</taxon>
        <taxon>Spermatophyta</taxon>
        <taxon>Magnoliopsida</taxon>
        <taxon>eudicotyledons</taxon>
        <taxon>Gunneridae</taxon>
        <taxon>Pentapetalae</taxon>
        <taxon>rosids</taxon>
        <taxon>fabids</taxon>
        <taxon>Malpighiales</taxon>
        <taxon>Euphorbiaceae</taxon>
        <taxon>Crotonoideae</taxon>
        <taxon>Manihoteae</taxon>
        <taxon>Manihot</taxon>
    </lineage>
</organism>
<comment type="caution">
    <text evidence="1">The sequence shown here is derived from an EMBL/GenBank/DDBJ whole genome shotgun (WGS) entry which is preliminary data.</text>
</comment>
<name>A0ACB7H9C0_MANES</name>
<proteinExistence type="predicted"/>
<dbReference type="EMBL" id="CM004394">
    <property type="protein sequence ID" value="KAG8649288.1"/>
    <property type="molecule type" value="Genomic_DNA"/>
</dbReference>
<evidence type="ECO:0000313" key="2">
    <source>
        <dbReference type="Proteomes" id="UP000091857"/>
    </source>
</evidence>
<reference evidence="2" key="1">
    <citation type="journal article" date="2016" name="Nat. Biotechnol.">
        <title>Sequencing wild and cultivated cassava and related species reveals extensive interspecific hybridization and genetic diversity.</title>
        <authorList>
            <person name="Bredeson J.V."/>
            <person name="Lyons J.B."/>
            <person name="Prochnik S.E."/>
            <person name="Wu G.A."/>
            <person name="Ha C.M."/>
            <person name="Edsinger-Gonzales E."/>
            <person name="Grimwood J."/>
            <person name="Schmutz J."/>
            <person name="Rabbi I.Y."/>
            <person name="Egesi C."/>
            <person name="Nauluvula P."/>
            <person name="Lebot V."/>
            <person name="Ndunguru J."/>
            <person name="Mkamilo G."/>
            <person name="Bart R.S."/>
            <person name="Setter T.L."/>
            <person name="Gleadow R.M."/>
            <person name="Kulakow P."/>
            <person name="Ferguson M.E."/>
            <person name="Rounsley S."/>
            <person name="Rokhsar D.S."/>
        </authorList>
    </citation>
    <scope>NUCLEOTIDE SEQUENCE [LARGE SCALE GENOMIC DNA]</scope>
    <source>
        <strain evidence="2">cv. AM560-2</strain>
    </source>
</reference>
<keyword evidence="2" id="KW-1185">Reference proteome</keyword>
<evidence type="ECO:0000313" key="1">
    <source>
        <dbReference type="EMBL" id="KAG8649288.1"/>
    </source>
</evidence>
<dbReference type="Proteomes" id="UP000091857">
    <property type="component" value="Chromosome 8"/>
</dbReference>
<gene>
    <name evidence="1" type="ORF">MANES_08G105950v8</name>
</gene>
<sequence length="187" mass="21017">MATNINVLNAYSTTNSIVQFNPVSQLPVKLIGSHKFSTWKAQISILMCGHNLFGHLDGTSPAPSPTLIQGDQQIENPSYNTWFCQDQLIHNAIMASVDLTIAPTIAVAIMAKISWNYLHTSYVNKTQTRIFNYLHQVRSLCDELVTVRTKVSNDELIVKFLSGLRLEFRGMSVAIRTRDSIISYEEL</sequence>